<proteinExistence type="predicted"/>
<evidence type="ECO:0000313" key="2">
    <source>
        <dbReference type="EMBL" id="CAA7029731.1"/>
    </source>
</evidence>
<reference evidence="2" key="1">
    <citation type="submission" date="2020-01" db="EMBL/GenBank/DDBJ databases">
        <authorList>
            <person name="Mishra B."/>
        </authorList>
    </citation>
    <scope>NUCLEOTIDE SEQUENCE [LARGE SCALE GENOMIC DNA]</scope>
</reference>
<dbReference type="OrthoDB" id="1112495at2759"/>
<name>A0A6D2IXR8_9BRAS</name>
<protein>
    <recommendedName>
        <fullName evidence="1">Glabrous enhancer-binding protein-like C-terminal domain-containing protein</fullName>
    </recommendedName>
</protein>
<dbReference type="EMBL" id="CACVBM020001085">
    <property type="protein sequence ID" value="CAA7029731.1"/>
    <property type="molecule type" value="Genomic_DNA"/>
</dbReference>
<sequence>MASRNAKALKIEDLFGEEPDWFQESYLVPAMESIGVEFVLQKWSLVPYKAKRKIEEKYKAMDAEEAFIKKFKDKVETLKDEIKWCCNKPECPSDKKFKDNIKVCEVGSKTWKCECLWKKKALLDEVFSLITKKEN</sequence>
<keyword evidence="3" id="KW-1185">Reference proteome</keyword>
<evidence type="ECO:0000313" key="3">
    <source>
        <dbReference type="Proteomes" id="UP000467841"/>
    </source>
</evidence>
<dbReference type="Proteomes" id="UP000467841">
    <property type="component" value="Unassembled WGS sequence"/>
</dbReference>
<feature type="domain" description="Glabrous enhancer-binding protein-like C-terminal" evidence="1">
    <location>
        <begin position="20"/>
        <end position="66"/>
    </location>
</feature>
<evidence type="ECO:0000259" key="1">
    <source>
        <dbReference type="Pfam" id="PF22757"/>
    </source>
</evidence>
<dbReference type="AlphaFoldDB" id="A0A6D2IXR8"/>
<gene>
    <name evidence="2" type="ORF">MERR_LOCUS16966</name>
</gene>
<comment type="caution">
    <text evidence="2">The sequence shown here is derived from an EMBL/GenBank/DDBJ whole genome shotgun (WGS) entry which is preliminary data.</text>
</comment>
<organism evidence="2 3">
    <name type="scientific">Microthlaspi erraticum</name>
    <dbReference type="NCBI Taxonomy" id="1685480"/>
    <lineage>
        <taxon>Eukaryota</taxon>
        <taxon>Viridiplantae</taxon>
        <taxon>Streptophyta</taxon>
        <taxon>Embryophyta</taxon>
        <taxon>Tracheophyta</taxon>
        <taxon>Spermatophyta</taxon>
        <taxon>Magnoliopsida</taxon>
        <taxon>eudicotyledons</taxon>
        <taxon>Gunneridae</taxon>
        <taxon>Pentapetalae</taxon>
        <taxon>rosids</taxon>
        <taxon>malvids</taxon>
        <taxon>Brassicales</taxon>
        <taxon>Brassicaceae</taxon>
        <taxon>Coluteocarpeae</taxon>
        <taxon>Microthlaspi</taxon>
    </lineage>
</organism>
<dbReference type="InterPro" id="IPR053933">
    <property type="entry name" value="GeBP-like_C"/>
</dbReference>
<dbReference type="Pfam" id="PF22757">
    <property type="entry name" value="GeBP-like_C"/>
    <property type="match status" value="1"/>
</dbReference>
<accession>A0A6D2IXR8</accession>